<evidence type="ECO:0000313" key="2">
    <source>
        <dbReference type="Proteomes" id="UP000699462"/>
    </source>
</evidence>
<dbReference type="Proteomes" id="UP000699462">
    <property type="component" value="Unassembled WGS sequence"/>
</dbReference>
<dbReference type="Gene3D" id="3.40.50.300">
    <property type="entry name" value="P-loop containing nucleotide triphosphate hydrolases"/>
    <property type="match status" value="1"/>
</dbReference>
<organism evidence="1 2">
    <name type="scientific">Paragonimus westermani</name>
    <dbReference type="NCBI Taxonomy" id="34504"/>
    <lineage>
        <taxon>Eukaryota</taxon>
        <taxon>Metazoa</taxon>
        <taxon>Spiralia</taxon>
        <taxon>Lophotrochozoa</taxon>
        <taxon>Platyhelminthes</taxon>
        <taxon>Trematoda</taxon>
        <taxon>Digenea</taxon>
        <taxon>Plagiorchiida</taxon>
        <taxon>Troglotremata</taxon>
        <taxon>Troglotrematidae</taxon>
        <taxon>Paragonimus</taxon>
    </lineage>
</organism>
<dbReference type="Pfam" id="PF17784">
    <property type="entry name" value="Sulfotransfer_4"/>
    <property type="match status" value="1"/>
</dbReference>
<gene>
    <name evidence="1" type="ORF">P879_09479</name>
</gene>
<accession>A0A8T0DA13</accession>
<keyword evidence="2" id="KW-1185">Reference proteome</keyword>
<dbReference type="OrthoDB" id="272681at2759"/>
<protein>
    <submittedName>
        <fullName evidence="1">Uncharacterized protein</fullName>
    </submittedName>
</protein>
<dbReference type="AlphaFoldDB" id="A0A8T0DA13"/>
<dbReference type="EMBL" id="JTDF01008044">
    <property type="protein sequence ID" value="KAF8564695.1"/>
    <property type="molecule type" value="Genomic_DNA"/>
</dbReference>
<proteinExistence type="predicted"/>
<reference evidence="1 2" key="1">
    <citation type="submission" date="2019-07" db="EMBL/GenBank/DDBJ databases">
        <title>Annotation for the trematode Paragonimus westermani.</title>
        <authorList>
            <person name="Choi Y.-J."/>
        </authorList>
    </citation>
    <scope>NUCLEOTIDE SEQUENCE [LARGE SCALE GENOMIC DNA]</scope>
    <source>
        <strain evidence="1">180907_Pwestermani</strain>
    </source>
</reference>
<name>A0A8T0DA13_9TREM</name>
<dbReference type="PANTHER" id="PTHR36978">
    <property type="entry name" value="P-LOOP CONTAINING NUCLEOTIDE TRIPHOSPHATE HYDROLASE"/>
    <property type="match status" value="1"/>
</dbReference>
<sequence>MAVDGKSRTGDSGPMFVIGAGLGRTGTLSLKTALEIIYDQPCYHMIELLTHHKDDSRKWLEVDRLVSESVDGKVDPKLFYEIFGGYRCTVDFPSCAYYPQLMQVYPEAKVSGSLIGFLCGFD</sequence>
<comment type="caution">
    <text evidence="1">The sequence shown here is derived from an EMBL/GenBank/DDBJ whole genome shotgun (WGS) entry which is preliminary data.</text>
</comment>
<dbReference type="InterPro" id="IPR027417">
    <property type="entry name" value="P-loop_NTPase"/>
</dbReference>
<dbReference type="PANTHER" id="PTHR36978:SF4">
    <property type="entry name" value="P-LOOP CONTAINING NUCLEOSIDE TRIPHOSPHATE HYDROLASE PROTEIN"/>
    <property type="match status" value="1"/>
</dbReference>
<evidence type="ECO:0000313" key="1">
    <source>
        <dbReference type="EMBL" id="KAF8564695.1"/>
    </source>
</evidence>
<dbReference type="InterPro" id="IPR040632">
    <property type="entry name" value="Sulfotransfer_4"/>
</dbReference>